<gene>
    <name evidence="3" type="ORF">BQ2448_2117</name>
</gene>
<name>A0A238F7H1_9BASI</name>
<feature type="domain" description="DUF7923" evidence="2">
    <location>
        <begin position="164"/>
        <end position="306"/>
    </location>
</feature>
<dbReference type="OrthoDB" id="2535979at2759"/>
<feature type="region of interest" description="Disordered" evidence="1">
    <location>
        <begin position="47"/>
        <end position="68"/>
    </location>
</feature>
<sequence length="539" mass="59626">MAPNNVASSIAQDARLWQSLIARQDEFVADLLSRLLVASSESVAATASVMDPSHVAPSPPLSSDYNADDSDDLRVARHASDALKAYSESLEERVKVIDEEHKQALKIVAEQDVTIAQLRQRAPESSVQRRTPAHSTIIAPPARSILEGNGERSYDSSGLVPESTHDPFVIVFLDLTSAPFSDALIGQGKTGGLQAASQLRWEVEKDIRAIDVDQNLKSEDEGKDPQIILFAYYDKPSLASMLLKGRVITSGATFDEFCLAFNSAELTTLVDIGRTPVESKIGAMLMILGPLNPLKRIYVIGAHPDAIVSTCPSLCPGGDRPRNEILTSKLVAVNFLEDEEQVSALECFGWRTITFQRLFSQRTVDTSCWKQWAPVPYDEEAEADAYDYDYEYQDEGDSSQGEWSPVSSRISSKPHSPKVPSAAARWRRTNPAVPGTRYRDDKKAGLNPGTRPLDTNRGFLQQNPQICVFHYLSGNGCTARGTCGRAHDYDLNSRQIKHLREDVARHPCKELRNTGRCTWAETSGGTKCMYSHDRAKWKR</sequence>
<protein>
    <submittedName>
        <fullName evidence="3">BQ2448_2117 protein</fullName>
    </submittedName>
</protein>
<organism evidence="3 4">
    <name type="scientific">Microbotryum intermedium</name>
    <dbReference type="NCBI Taxonomy" id="269621"/>
    <lineage>
        <taxon>Eukaryota</taxon>
        <taxon>Fungi</taxon>
        <taxon>Dikarya</taxon>
        <taxon>Basidiomycota</taxon>
        <taxon>Pucciniomycotina</taxon>
        <taxon>Microbotryomycetes</taxon>
        <taxon>Microbotryales</taxon>
        <taxon>Microbotryaceae</taxon>
        <taxon>Microbotryum</taxon>
    </lineage>
</organism>
<dbReference type="Proteomes" id="UP000198372">
    <property type="component" value="Unassembled WGS sequence"/>
</dbReference>
<dbReference type="PANTHER" id="PTHR37543:SF1">
    <property type="entry name" value="CCCH ZINC FINGER DNA BINDING PROTEIN (AFU_ORTHOLOGUE AFUA_5G12760)"/>
    <property type="match status" value="1"/>
</dbReference>
<dbReference type="InterPro" id="IPR057683">
    <property type="entry name" value="DUF7923"/>
</dbReference>
<reference evidence="4" key="1">
    <citation type="submission" date="2016-09" db="EMBL/GenBank/DDBJ databases">
        <authorList>
            <person name="Jeantristanb JTB J.-T."/>
            <person name="Ricardo R."/>
        </authorList>
    </citation>
    <scope>NUCLEOTIDE SEQUENCE [LARGE SCALE GENOMIC DNA]</scope>
</reference>
<accession>A0A238F7H1</accession>
<evidence type="ECO:0000313" key="3">
    <source>
        <dbReference type="EMBL" id="SCV69097.1"/>
    </source>
</evidence>
<keyword evidence="4" id="KW-1185">Reference proteome</keyword>
<dbReference type="PANTHER" id="PTHR37543">
    <property type="entry name" value="CCCH ZINC FINGER DNA BINDING PROTEIN (AFU_ORTHOLOGUE AFUA_5G12760)"/>
    <property type="match status" value="1"/>
</dbReference>
<proteinExistence type="predicted"/>
<evidence type="ECO:0000259" key="2">
    <source>
        <dbReference type="Pfam" id="PF25540"/>
    </source>
</evidence>
<feature type="region of interest" description="Disordered" evidence="1">
    <location>
        <begin position="393"/>
        <end position="454"/>
    </location>
</feature>
<dbReference type="Pfam" id="PF25540">
    <property type="entry name" value="DUF7923"/>
    <property type="match status" value="1"/>
</dbReference>
<evidence type="ECO:0000313" key="4">
    <source>
        <dbReference type="Proteomes" id="UP000198372"/>
    </source>
</evidence>
<evidence type="ECO:0000256" key="1">
    <source>
        <dbReference type="SAM" id="MobiDB-lite"/>
    </source>
</evidence>
<dbReference type="AlphaFoldDB" id="A0A238F7H1"/>
<dbReference type="EMBL" id="FMSP01000004">
    <property type="protein sequence ID" value="SCV69097.1"/>
    <property type="molecule type" value="Genomic_DNA"/>
</dbReference>
<feature type="compositionally biased region" description="Polar residues" evidence="1">
    <location>
        <begin position="398"/>
        <end position="414"/>
    </location>
</feature>